<dbReference type="EMBL" id="KZ662819">
    <property type="protein sequence ID" value="PPS18645.1"/>
    <property type="molecule type" value="Genomic_DNA"/>
</dbReference>
<accession>A0A2P5YSQ9</accession>
<name>A0A2P5YSQ9_GOSBA</name>
<dbReference type="Proteomes" id="UP000239757">
    <property type="component" value="Unassembled WGS sequence"/>
</dbReference>
<dbReference type="AlphaFoldDB" id="A0A2P5YSQ9"/>
<feature type="compositionally biased region" description="Polar residues" evidence="1">
    <location>
        <begin position="398"/>
        <end position="414"/>
    </location>
</feature>
<evidence type="ECO:0000259" key="2">
    <source>
        <dbReference type="PROSITE" id="PS50873"/>
    </source>
</evidence>
<feature type="compositionally biased region" description="Basic and acidic residues" evidence="1">
    <location>
        <begin position="1096"/>
        <end position="1112"/>
    </location>
</feature>
<dbReference type="GO" id="GO:0020037">
    <property type="term" value="F:heme binding"/>
    <property type="evidence" value="ECO:0007669"/>
    <property type="project" value="InterPro"/>
</dbReference>
<dbReference type="Gene3D" id="1.10.420.10">
    <property type="entry name" value="Peroxidase, domain 2"/>
    <property type="match status" value="1"/>
</dbReference>
<dbReference type="OrthoDB" id="1350766at2759"/>
<proteinExistence type="predicted"/>
<feature type="region of interest" description="Disordered" evidence="1">
    <location>
        <begin position="829"/>
        <end position="908"/>
    </location>
</feature>
<dbReference type="PANTHER" id="PTHR34536">
    <property type="entry name" value="DENTIN SIALOPHOSPHOPROTEIN-LIKE PROTEIN"/>
    <property type="match status" value="1"/>
</dbReference>
<protein>
    <recommendedName>
        <fullName evidence="2">Plant heme peroxidase family profile domain-containing protein</fullName>
    </recommendedName>
</protein>
<dbReference type="PANTHER" id="PTHR34536:SF6">
    <property type="entry name" value="DENTIN SIALOPHOSPHOPROTEIN-LIKE PROTEIN"/>
    <property type="match status" value="1"/>
</dbReference>
<evidence type="ECO:0000313" key="4">
    <source>
        <dbReference type="Proteomes" id="UP000239757"/>
    </source>
</evidence>
<dbReference type="PROSITE" id="PS50873">
    <property type="entry name" value="PEROXIDASE_4"/>
    <property type="match status" value="1"/>
</dbReference>
<feature type="region of interest" description="Disordered" evidence="1">
    <location>
        <begin position="1022"/>
        <end position="1049"/>
    </location>
</feature>
<feature type="compositionally biased region" description="Low complexity" evidence="1">
    <location>
        <begin position="1083"/>
        <end position="1095"/>
    </location>
</feature>
<feature type="compositionally biased region" description="Basic and acidic residues" evidence="1">
    <location>
        <begin position="859"/>
        <end position="890"/>
    </location>
</feature>
<reference evidence="3 4" key="1">
    <citation type="submission" date="2015-01" db="EMBL/GenBank/DDBJ databases">
        <title>Genome of allotetraploid Gossypium barbadense reveals genomic plasticity and fiber elongation in cotton evolution.</title>
        <authorList>
            <person name="Chen X."/>
            <person name="Liu X."/>
            <person name="Zhao B."/>
            <person name="Zheng H."/>
            <person name="Hu Y."/>
            <person name="Lu G."/>
            <person name="Yang C."/>
            <person name="Chen J."/>
            <person name="Shan C."/>
            <person name="Zhang L."/>
            <person name="Zhou Y."/>
            <person name="Wang L."/>
            <person name="Guo W."/>
            <person name="Bai Y."/>
            <person name="Ruan J."/>
            <person name="Shangguan X."/>
            <person name="Mao Y."/>
            <person name="Jiang J."/>
            <person name="Zhu Y."/>
            <person name="Lei J."/>
            <person name="Kang H."/>
            <person name="Chen S."/>
            <person name="He X."/>
            <person name="Wang R."/>
            <person name="Wang Y."/>
            <person name="Chen J."/>
            <person name="Wang L."/>
            <person name="Yu S."/>
            <person name="Wang B."/>
            <person name="Wei J."/>
            <person name="Song S."/>
            <person name="Lu X."/>
            <person name="Gao Z."/>
            <person name="Gu W."/>
            <person name="Deng X."/>
            <person name="Ma D."/>
            <person name="Wang S."/>
            <person name="Liang W."/>
            <person name="Fang L."/>
            <person name="Cai C."/>
            <person name="Zhu X."/>
            <person name="Zhou B."/>
            <person name="Zhang Y."/>
            <person name="Chen Z."/>
            <person name="Xu S."/>
            <person name="Zhu R."/>
            <person name="Wang S."/>
            <person name="Zhang T."/>
            <person name="Zhao G."/>
        </authorList>
    </citation>
    <scope>NUCLEOTIDE SEQUENCE [LARGE SCALE GENOMIC DNA]</scope>
    <source>
        <strain evidence="4">cv. Xinhai21</strain>
        <tissue evidence="3">Leaf</tissue>
    </source>
</reference>
<dbReference type="InterPro" id="IPR002016">
    <property type="entry name" value="Haem_peroxidase"/>
</dbReference>
<feature type="region of interest" description="Disordered" evidence="1">
    <location>
        <begin position="357"/>
        <end position="444"/>
    </location>
</feature>
<gene>
    <name evidence="3" type="ORF">GOBAR_AA01947</name>
</gene>
<feature type="domain" description="Plant heme peroxidase family profile" evidence="2">
    <location>
        <begin position="1056"/>
        <end position="1205"/>
    </location>
</feature>
<feature type="compositionally biased region" description="Basic and acidic residues" evidence="1">
    <location>
        <begin position="976"/>
        <end position="987"/>
    </location>
</feature>
<feature type="compositionally biased region" description="Basic and acidic residues" evidence="1">
    <location>
        <begin position="357"/>
        <end position="369"/>
    </location>
</feature>
<feature type="compositionally biased region" description="Polar residues" evidence="1">
    <location>
        <begin position="965"/>
        <end position="975"/>
    </location>
</feature>
<evidence type="ECO:0000313" key="3">
    <source>
        <dbReference type="EMBL" id="PPS18645.1"/>
    </source>
</evidence>
<feature type="compositionally biased region" description="Polar residues" evidence="1">
    <location>
        <begin position="457"/>
        <end position="471"/>
    </location>
</feature>
<feature type="region of interest" description="Disordered" evidence="1">
    <location>
        <begin position="965"/>
        <end position="987"/>
    </location>
</feature>
<feature type="compositionally biased region" description="Basic residues" evidence="1">
    <location>
        <begin position="895"/>
        <end position="908"/>
    </location>
</feature>
<dbReference type="GO" id="GO:0004601">
    <property type="term" value="F:peroxidase activity"/>
    <property type="evidence" value="ECO:0007669"/>
    <property type="project" value="InterPro"/>
</dbReference>
<evidence type="ECO:0000256" key="1">
    <source>
        <dbReference type="SAM" id="MobiDB-lite"/>
    </source>
</evidence>
<organism evidence="3 4">
    <name type="scientific">Gossypium barbadense</name>
    <name type="common">Sea Island cotton</name>
    <name type="synonym">Hibiscus barbadensis</name>
    <dbReference type="NCBI Taxonomy" id="3634"/>
    <lineage>
        <taxon>Eukaryota</taxon>
        <taxon>Viridiplantae</taxon>
        <taxon>Streptophyta</taxon>
        <taxon>Embryophyta</taxon>
        <taxon>Tracheophyta</taxon>
        <taxon>Spermatophyta</taxon>
        <taxon>Magnoliopsida</taxon>
        <taxon>eudicotyledons</taxon>
        <taxon>Gunneridae</taxon>
        <taxon>Pentapetalae</taxon>
        <taxon>rosids</taxon>
        <taxon>malvids</taxon>
        <taxon>Malvales</taxon>
        <taxon>Malvaceae</taxon>
        <taxon>Malvoideae</taxon>
        <taxon>Gossypium</taxon>
    </lineage>
</organism>
<feature type="region of interest" description="Disordered" evidence="1">
    <location>
        <begin position="457"/>
        <end position="515"/>
    </location>
</feature>
<feature type="region of interest" description="Disordered" evidence="1">
    <location>
        <begin position="1082"/>
        <end position="1112"/>
    </location>
</feature>
<sequence>MDSWAISYLSIVLLESRICTCTGSFSSTLVSSSKPEATASCKICCGRPLVDGIGSVSSGMVSTVGLELTSFIDPDWTWKTVSKRNRSATRRSRKLVADSLTFGKGLADKNARTLEDVTVSESEKVGVDVLGRRFSEKVENVPIKKRRFMFQSSSPPPPSTPNLHLEASARHVDFQPAPDQDSGSGAVQGQQLRKSDCSAKSFVSSIDVEKVSEVINGVDDFSGIEILAAAACSDSICNDVTENEGNPLVDEPTQEKIQSSASSIHLEETTASLEVACSFPKESVNESKSEGSSSQDNSFAVLHEFPSDKDTTPESSVPLPDDRLLWDLNVSMDAWPCDGGNVDSKKDSIDDISVRSEELQTKEPHDIKNDATNAVVASDVGGGNKMTSDSRTMPVGTDDSSTAKQESQGCSGYDSQKDSFDNISVGSEESPTKEPQDVKNGTTNEVVSFDVAGTTNEVVSSDVDGTTNEVVSSDVDGGNRMTSDIRTVPVETDDLSTEKQESQGCSSYDSPKDSFDTISVRSEELQAKEPQDIKDDNTNDVVSPDVDGFNRMTSDLRTLPVETDDLNGEKQDTEGCSGYDSQFEDGELRESDVQCWEEAEQVDYDTEFEEERSFGLEAESGEQELKVERGSNPELTGSFKCYEAGESLRKNSVSLKIGTVEVSDGETMKIDCLDRSNYDLRVDLSKVSKREILSCVEGSLSTDVRSRFDNFNGLYPRAERGSGSDRFVGCDGSSSHMRVRSPGGAHFFNPSANYRDSKRQDPSIYHGPYGFGRPRPKSAFDNREYPMGADQAPSEAAGVPRTDHRITRQFMGSNRSLLRRRSPIERADSYGMFPRMPNVRDTSPDRNRFRRYPQGVSRGIRDQYLRHIPDDSSRYESRMPHCIDRRERSISPHGGRPHHTVPYKRVRSRSRSRSPIDWLLHRDRNEGSRRRNRSPNFRSDARIDRVRLPFAKRFAAGYGEFISSPRSRVSPQRNSKIFEDRSNPGLDHFRERKSHMRMIQQDQRFDQVRPFRRLNSHDYFNPMIRPRRFPDRTTGGKGCKYETSEDGKHSSRYPMIHRVRCYDTDGGARRFRYNEEDSYMAKNSSTVTNSTGVSSRRPDDADAPRTASDDRRKKVSASVQQLFWFQQQHGYCFSLQASRMFKVSHFVFRCHTIGISHCPAVSCRLYNSTGPRRIDPTMDSKHAENLKILATTHSCSKEGWAVNLS</sequence>
<dbReference type="GO" id="GO:0006979">
    <property type="term" value="P:response to oxidative stress"/>
    <property type="evidence" value="ECO:0007669"/>
    <property type="project" value="InterPro"/>
</dbReference>
<feature type="compositionally biased region" description="Basic and acidic residues" evidence="1">
    <location>
        <begin position="1039"/>
        <end position="1049"/>
    </location>
</feature>
<feature type="region of interest" description="Disordered" evidence="1">
    <location>
        <begin position="749"/>
        <end position="773"/>
    </location>
</feature>